<organism evidence="4">
    <name type="scientific">Enterobius vermicularis</name>
    <name type="common">Human pinworm</name>
    <dbReference type="NCBI Taxonomy" id="51028"/>
    <lineage>
        <taxon>Eukaryota</taxon>
        <taxon>Metazoa</taxon>
        <taxon>Ecdysozoa</taxon>
        <taxon>Nematoda</taxon>
        <taxon>Chromadorea</taxon>
        <taxon>Rhabditida</taxon>
        <taxon>Spirurina</taxon>
        <taxon>Oxyuridomorpha</taxon>
        <taxon>Oxyuroidea</taxon>
        <taxon>Oxyuridae</taxon>
        <taxon>Enterobius</taxon>
    </lineage>
</organism>
<feature type="compositionally biased region" description="Acidic residues" evidence="1">
    <location>
        <begin position="30"/>
        <end position="49"/>
    </location>
</feature>
<proteinExistence type="predicted"/>
<dbReference type="AlphaFoldDB" id="A0A0N4VRM8"/>
<feature type="compositionally biased region" description="Gly residues" evidence="1">
    <location>
        <begin position="50"/>
        <end position="60"/>
    </location>
</feature>
<sequence length="120" mass="12909">MSVPNDSPNISTNKTERQDQQVLLLSIGDVGDDDGGDDGVSDGDGDGDGDGGGSGGGGYGELWLFDVTGKLRCMNGMAEEEEEEEEEVEEEEEENEEVEEALVLRASEYYWSVIIGNGWP</sequence>
<gene>
    <name evidence="2" type="ORF">EVEC_LOCUS12824</name>
</gene>
<keyword evidence="3" id="KW-1185">Reference proteome</keyword>
<reference evidence="4" key="1">
    <citation type="submission" date="2017-02" db="UniProtKB">
        <authorList>
            <consortium name="WormBaseParasite"/>
        </authorList>
    </citation>
    <scope>IDENTIFICATION</scope>
</reference>
<feature type="region of interest" description="Disordered" evidence="1">
    <location>
        <begin position="77"/>
        <end position="96"/>
    </location>
</feature>
<evidence type="ECO:0000313" key="4">
    <source>
        <dbReference type="WBParaSite" id="EVEC_0001370001-mRNA-1"/>
    </source>
</evidence>
<name>A0A0N4VRM8_ENTVE</name>
<dbReference type="WBParaSite" id="EVEC_0001370001-mRNA-1">
    <property type="protein sequence ID" value="EVEC_0001370001-mRNA-1"/>
    <property type="gene ID" value="EVEC_0001370001"/>
</dbReference>
<feature type="compositionally biased region" description="Acidic residues" evidence="1">
    <location>
        <begin position="78"/>
        <end position="96"/>
    </location>
</feature>
<feature type="region of interest" description="Disordered" evidence="1">
    <location>
        <begin position="1"/>
        <end position="60"/>
    </location>
</feature>
<evidence type="ECO:0000313" key="3">
    <source>
        <dbReference type="Proteomes" id="UP000274131"/>
    </source>
</evidence>
<feature type="compositionally biased region" description="Polar residues" evidence="1">
    <location>
        <begin position="1"/>
        <end position="13"/>
    </location>
</feature>
<evidence type="ECO:0000313" key="2">
    <source>
        <dbReference type="EMBL" id="VDD98073.1"/>
    </source>
</evidence>
<protein>
    <submittedName>
        <fullName evidence="2 4">Uncharacterized protein</fullName>
    </submittedName>
</protein>
<reference evidence="2 3" key="2">
    <citation type="submission" date="2018-10" db="EMBL/GenBank/DDBJ databases">
        <authorList>
            <consortium name="Pathogen Informatics"/>
        </authorList>
    </citation>
    <scope>NUCLEOTIDE SEQUENCE [LARGE SCALE GENOMIC DNA]</scope>
</reference>
<dbReference type="EMBL" id="UXUI01017489">
    <property type="protein sequence ID" value="VDD98073.1"/>
    <property type="molecule type" value="Genomic_DNA"/>
</dbReference>
<evidence type="ECO:0000256" key="1">
    <source>
        <dbReference type="SAM" id="MobiDB-lite"/>
    </source>
</evidence>
<accession>A0A0N4VRM8</accession>
<dbReference type="Proteomes" id="UP000274131">
    <property type="component" value="Unassembled WGS sequence"/>
</dbReference>